<gene>
    <name evidence="2" type="ORF">E2C01_097592</name>
</gene>
<dbReference type="AlphaFoldDB" id="A0A5B7K630"/>
<dbReference type="EMBL" id="VSRR010129662">
    <property type="protein sequence ID" value="MPD02037.1"/>
    <property type="molecule type" value="Genomic_DNA"/>
</dbReference>
<dbReference type="Proteomes" id="UP000324222">
    <property type="component" value="Unassembled WGS sequence"/>
</dbReference>
<keyword evidence="3" id="KW-1185">Reference proteome</keyword>
<accession>A0A5B7K630</accession>
<comment type="caution">
    <text evidence="2">The sequence shown here is derived from an EMBL/GenBank/DDBJ whole genome shotgun (WGS) entry which is preliminary data.</text>
</comment>
<sequence>MQPNQVQFPKEQQPRSSTPSWPNQQQTSYSKKAGGTTPRAKTIEHPEQPSHASPHCARTQEPRVSTSAKDWLVTDAMPARPARGPWLEAAIQHRIMRN</sequence>
<reference evidence="2 3" key="1">
    <citation type="submission" date="2019-05" db="EMBL/GenBank/DDBJ databases">
        <title>Another draft genome of Portunus trituberculatus and its Hox gene families provides insights of decapod evolution.</title>
        <authorList>
            <person name="Jeong J.-H."/>
            <person name="Song I."/>
            <person name="Kim S."/>
            <person name="Choi T."/>
            <person name="Kim D."/>
            <person name="Ryu S."/>
            <person name="Kim W."/>
        </authorList>
    </citation>
    <scope>NUCLEOTIDE SEQUENCE [LARGE SCALE GENOMIC DNA]</scope>
    <source>
        <tissue evidence="2">Muscle</tissue>
    </source>
</reference>
<feature type="compositionally biased region" description="Polar residues" evidence="1">
    <location>
        <begin position="14"/>
        <end position="30"/>
    </location>
</feature>
<proteinExistence type="predicted"/>
<name>A0A5B7K630_PORTR</name>
<organism evidence="2 3">
    <name type="scientific">Portunus trituberculatus</name>
    <name type="common">Swimming crab</name>
    <name type="synonym">Neptunus trituberculatus</name>
    <dbReference type="NCBI Taxonomy" id="210409"/>
    <lineage>
        <taxon>Eukaryota</taxon>
        <taxon>Metazoa</taxon>
        <taxon>Ecdysozoa</taxon>
        <taxon>Arthropoda</taxon>
        <taxon>Crustacea</taxon>
        <taxon>Multicrustacea</taxon>
        <taxon>Malacostraca</taxon>
        <taxon>Eumalacostraca</taxon>
        <taxon>Eucarida</taxon>
        <taxon>Decapoda</taxon>
        <taxon>Pleocyemata</taxon>
        <taxon>Brachyura</taxon>
        <taxon>Eubrachyura</taxon>
        <taxon>Portunoidea</taxon>
        <taxon>Portunidae</taxon>
        <taxon>Portuninae</taxon>
        <taxon>Portunus</taxon>
    </lineage>
</organism>
<evidence type="ECO:0000313" key="3">
    <source>
        <dbReference type="Proteomes" id="UP000324222"/>
    </source>
</evidence>
<feature type="region of interest" description="Disordered" evidence="1">
    <location>
        <begin position="1"/>
        <end position="68"/>
    </location>
</feature>
<protein>
    <submittedName>
        <fullName evidence="2">Uncharacterized protein</fullName>
    </submittedName>
</protein>
<evidence type="ECO:0000256" key="1">
    <source>
        <dbReference type="SAM" id="MobiDB-lite"/>
    </source>
</evidence>
<evidence type="ECO:0000313" key="2">
    <source>
        <dbReference type="EMBL" id="MPD02037.1"/>
    </source>
</evidence>